<sequence length="747" mass="81939">MDLSRVGLSRSDICCIGPISGSNTLKLLPFGKSRRQKFIVGDNAGNVMCLQSKRGETKTIFKTKTNSSNNPITCVTLNNGDSGDKYFVSEGRSVRGLNKKGKEFCHIKTNLSEAIQNVVVRDKDIWVSGALTYASYRDGVEHEYLTCADAVSCLVVSENNESAFVGGKDNQIHVVENGTIVCGASTTGGVNSLESYGSGQPSVGSPIIYGTDQGNLGMITYDNDSKSMKKLWDMPSSRTSAVVNCLTSYDLTKDDVPEIIVGRDDGTVQVYKVDGEGSALESASSSSGATLQFERCVGESVRSVQAGVVSSAGYDEVVLCTYSGNIVSFSTEALDQVDEDDKQGRSKASLDMEGKSKHMRDELAKLEKKVEASHAKLTKVSGGAHVLNNIGFEQLQVNQRFSLRAEEGSYCLSFELPVPIESVLLQSSIPVNLLDSEDSLGVGKSQGNVVISTSNTPNLNSVYRCAESCKRLEIRLRTVEGQYGEINATVVANVQPKIAKRLTIEIKPLSLHFRIPEPRGDVNDAVLSTVKFSGQFSLNQAHEWIQVCLPDVPVSVPQLKAIDGDTEQEELAELVFENALVPSTLIIRYRQGLVTIKSDSISAIAIIREVFTKEANKRKINISIRFTINPETVPFFLKMLDKKMREQGKLARHVGLIDALKEITNDANDTSFLTKEYQGILKNAPAIKQKFDKQPKALETLYGIVYDLYVDVQKFEGKDAKNQSAHSKLQHILENYNYESLLRFFQT</sequence>
<dbReference type="InterPro" id="IPR036322">
    <property type="entry name" value="WD40_repeat_dom_sf"/>
</dbReference>
<dbReference type="GO" id="GO:0036064">
    <property type="term" value="C:ciliary basal body"/>
    <property type="evidence" value="ECO:0007669"/>
    <property type="project" value="TreeGrafter"/>
</dbReference>
<evidence type="ECO:0000259" key="4">
    <source>
        <dbReference type="Pfam" id="PF23361"/>
    </source>
</evidence>
<dbReference type="GO" id="GO:0060271">
    <property type="term" value="P:cilium assembly"/>
    <property type="evidence" value="ECO:0007669"/>
    <property type="project" value="TreeGrafter"/>
</dbReference>
<feature type="domain" description="BBS7 helical hairpin" evidence="2">
    <location>
        <begin position="631"/>
        <end position="745"/>
    </location>
</feature>
<dbReference type="AlphaFoldDB" id="A0A7S2RUY9"/>
<evidence type="ECO:0000259" key="3">
    <source>
        <dbReference type="Pfam" id="PF23360"/>
    </source>
</evidence>
<dbReference type="Gene3D" id="2.130.10.10">
    <property type="entry name" value="YVTN repeat-like/Quinoprotein amine dehydrogenase"/>
    <property type="match status" value="1"/>
</dbReference>
<feature type="region of interest" description="Disordered" evidence="1">
    <location>
        <begin position="337"/>
        <end position="358"/>
    </location>
</feature>
<evidence type="ECO:0000259" key="5">
    <source>
        <dbReference type="Pfam" id="PF23743"/>
    </source>
</evidence>
<gene>
    <name evidence="6" type="ORF">QSP1433_LOCUS6896</name>
</gene>
<reference evidence="6" key="1">
    <citation type="submission" date="2021-01" db="EMBL/GenBank/DDBJ databases">
        <authorList>
            <person name="Corre E."/>
            <person name="Pelletier E."/>
            <person name="Niang G."/>
            <person name="Scheremetjew M."/>
            <person name="Finn R."/>
            <person name="Kale V."/>
            <person name="Holt S."/>
            <person name="Cochrane G."/>
            <person name="Meng A."/>
            <person name="Brown T."/>
            <person name="Cohen L."/>
        </authorList>
    </citation>
    <scope>NUCLEOTIDE SEQUENCE</scope>
    <source>
        <strain evidence="6">NY070348D</strain>
    </source>
</reference>
<evidence type="ECO:0008006" key="7">
    <source>
        <dbReference type="Google" id="ProtNLM"/>
    </source>
</evidence>
<dbReference type="InterPro" id="IPR056332">
    <property type="entry name" value="Beta-prop_BBS7"/>
</dbReference>
<dbReference type="InterPro" id="IPR056334">
    <property type="entry name" value="BBS7_GAE_dom"/>
</dbReference>
<dbReference type="Pfam" id="PF23349">
    <property type="entry name" value="BBS7_hp"/>
    <property type="match status" value="1"/>
</dbReference>
<dbReference type="PANTHER" id="PTHR16074:SF4">
    <property type="entry name" value="BARDET-BIEDL SYNDROME 7 PROTEIN"/>
    <property type="match status" value="1"/>
</dbReference>
<dbReference type="PANTHER" id="PTHR16074">
    <property type="entry name" value="BARDET-BIEDL SYNDROME 7 PROTEIN"/>
    <property type="match status" value="1"/>
</dbReference>
<organism evidence="6">
    <name type="scientific">Mucochytrium quahogii</name>
    <dbReference type="NCBI Taxonomy" id="96639"/>
    <lineage>
        <taxon>Eukaryota</taxon>
        <taxon>Sar</taxon>
        <taxon>Stramenopiles</taxon>
        <taxon>Bigyra</taxon>
        <taxon>Labyrinthulomycetes</taxon>
        <taxon>Thraustochytrida</taxon>
        <taxon>Thraustochytriidae</taxon>
        <taxon>Mucochytrium</taxon>
    </lineage>
</organism>
<dbReference type="GO" id="GO:0005930">
    <property type="term" value="C:axoneme"/>
    <property type="evidence" value="ECO:0007669"/>
    <property type="project" value="TreeGrafter"/>
</dbReference>
<dbReference type="Pfam" id="PF23361">
    <property type="entry name" value="BBS7_pf"/>
    <property type="match status" value="1"/>
</dbReference>
<dbReference type="InterPro" id="IPR056333">
    <property type="entry name" value="BBS7_pf_dom"/>
</dbReference>
<dbReference type="InterPro" id="IPR015943">
    <property type="entry name" value="WD40/YVTN_repeat-like_dom_sf"/>
</dbReference>
<evidence type="ECO:0000313" key="6">
    <source>
        <dbReference type="EMBL" id="CAD9680377.1"/>
    </source>
</evidence>
<feature type="compositionally biased region" description="Basic and acidic residues" evidence="1">
    <location>
        <begin position="342"/>
        <end position="358"/>
    </location>
</feature>
<accession>A0A7S2RUY9</accession>
<dbReference type="GO" id="GO:0008104">
    <property type="term" value="P:intracellular protein localization"/>
    <property type="evidence" value="ECO:0007669"/>
    <property type="project" value="TreeGrafter"/>
</dbReference>
<dbReference type="Pfam" id="PF23743">
    <property type="entry name" value="Beta-prop_BBS7"/>
    <property type="match status" value="1"/>
</dbReference>
<dbReference type="SUPFAM" id="SSF50978">
    <property type="entry name" value="WD40 repeat-like"/>
    <property type="match status" value="1"/>
</dbReference>
<dbReference type="GO" id="GO:0016020">
    <property type="term" value="C:membrane"/>
    <property type="evidence" value="ECO:0007669"/>
    <property type="project" value="TreeGrafter"/>
</dbReference>
<evidence type="ECO:0000259" key="2">
    <source>
        <dbReference type="Pfam" id="PF23349"/>
    </source>
</evidence>
<protein>
    <recommendedName>
        <fullName evidence="7">Bardet-Biedl syndrome 7 protein</fullName>
    </recommendedName>
</protein>
<dbReference type="GO" id="GO:0034464">
    <property type="term" value="C:BBSome"/>
    <property type="evidence" value="ECO:0007669"/>
    <property type="project" value="TreeGrafter"/>
</dbReference>
<proteinExistence type="predicted"/>
<dbReference type="EMBL" id="HBHK01010976">
    <property type="protein sequence ID" value="CAD9680377.1"/>
    <property type="molecule type" value="Transcribed_RNA"/>
</dbReference>
<dbReference type="Pfam" id="PF23360">
    <property type="entry name" value="BBS7_GAE"/>
    <property type="match status" value="1"/>
</dbReference>
<feature type="domain" description="BBS7 platform" evidence="4">
    <location>
        <begin position="524"/>
        <end position="626"/>
    </location>
</feature>
<feature type="domain" description="BBS7 beta-propeller" evidence="5">
    <location>
        <begin position="25"/>
        <end position="331"/>
    </location>
</feature>
<dbReference type="InterPro" id="IPR056335">
    <property type="entry name" value="BBS7_hairpin"/>
</dbReference>
<name>A0A7S2RUY9_9STRA</name>
<evidence type="ECO:0000256" key="1">
    <source>
        <dbReference type="SAM" id="MobiDB-lite"/>
    </source>
</evidence>
<feature type="domain" description="BBS7 GAE" evidence="3">
    <location>
        <begin position="395"/>
        <end position="500"/>
    </location>
</feature>